<comment type="caution">
    <text evidence="2">The sequence shown here is derived from an EMBL/GenBank/DDBJ whole genome shotgun (WGS) entry which is preliminary data.</text>
</comment>
<organism evidence="2 3">
    <name type="scientific">Lysobacter arvi</name>
    <dbReference type="NCBI Taxonomy" id="3038776"/>
    <lineage>
        <taxon>Bacteria</taxon>
        <taxon>Pseudomonadati</taxon>
        <taxon>Pseudomonadota</taxon>
        <taxon>Gammaproteobacteria</taxon>
        <taxon>Lysobacterales</taxon>
        <taxon>Lysobacteraceae</taxon>
        <taxon>Lysobacter</taxon>
    </lineage>
</organism>
<evidence type="ECO:0000313" key="2">
    <source>
        <dbReference type="EMBL" id="MDR0183401.1"/>
    </source>
</evidence>
<evidence type="ECO:0000259" key="1">
    <source>
        <dbReference type="Pfam" id="PF10006"/>
    </source>
</evidence>
<reference evidence="2 3" key="1">
    <citation type="submission" date="2023-04" db="EMBL/GenBank/DDBJ databases">
        <title>Lysobacter sp. strain UC isolated from soil sample.</title>
        <authorList>
            <person name="Choksket S."/>
            <person name="Harshvardhan F."/>
            <person name="Rana R."/>
            <person name="Patil P.B."/>
            <person name="Korpole S."/>
        </authorList>
    </citation>
    <scope>NUCLEOTIDE SEQUENCE [LARGE SCALE GENOMIC DNA]</scope>
    <source>
        <strain evidence="2 3">UC</strain>
    </source>
</reference>
<dbReference type="RefSeq" id="WP_309262560.1">
    <property type="nucleotide sequence ID" value="NZ_JARUHG010000003.1"/>
</dbReference>
<feature type="domain" description="DUF2249" evidence="1">
    <location>
        <begin position="5"/>
        <end position="69"/>
    </location>
</feature>
<keyword evidence="3" id="KW-1185">Reference proteome</keyword>
<gene>
    <name evidence="2" type="ORF">P8609_10555</name>
</gene>
<dbReference type="SUPFAM" id="SSF64307">
    <property type="entry name" value="SirA-like"/>
    <property type="match status" value="1"/>
</dbReference>
<dbReference type="Proteomes" id="UP001233535">
    <property type="component" value="Unassembled WGS sequence"/>
</dbReference>
<protein>
    <submittedName>
        <fullName evidence="2">DUF2249 domain-containing protein</fullName>
    </submittedName>
</protein>
<name>A0ABU1CE18_9GAMM</name>
<dbReference type="EMBL" id="JARUHG010000003">
    <property type="protein sequence ID" value="MDR0183401.1"/>
    <property type="molecule type" value="Genomic_DNA"/>
</dbReference>
<proteinExistence type="predicted"/>
<dbReference type="InterPro" id="IPR018720">
    <property type="entry name" value="DUF2249"/>
</dbReference>
<sequence length="86" mass="9210">MTVDTLDLRQLAPPEPMERILAAVESLQPGEALVALTPLYPAPLLAILQADGMLADVAAHEDGFCVRITRPVVHDGAVPDWEPGRS</sequence>
<dbReference type="Pfam" id="PF10006">
    <property type="entry name" value="DUF2249"/>
    <property type="match status" value="1"/>
</dbReference>
<evidence type="ECO:0000313" key="3">
    <source>
        <dbReference type="Proteomes" id="UP001233535"/>
    </source>
</evidence>
<accession>A0ABU1CE18</accession>
<dbReference type="InterPro" id="IPR036868">
    <property type="entry name" value="TusA-like_sf"/>
</dbReference>